<dbReference type="SUPFAM" id="SSF56601">
    <property type="entry name" value="beta-lactamase/transpeptidase-like"/>
    <property type="match status" value="1"/>
</dbReference>
<dbReference type="InterPro" id="IPR023346">
    <property type="entry name" value="Lysozyme-like_dom_sf"/>
</dbReference>
<dbReference type="InterPro" id="IPR050396">
    <property type="entry name" value="Glycosyltr_51/Transpeptidase"/>
</dbReference>
<evidence type="ECO:0000256" key="8">
    <source>
        <dbReference type="ARBA" id="ARBA00049902"/>
    </source>
</evidence>
<evidence type="ECO:0000313" key="12">
    <source>
        <dbReference type="EMBL" id="GAA2610870.1"/>
    </source>
</evidence>
<keyword evidence="1" id="KW-0121">Carboxypeptidase</keyword>
<evidence type="ECO:0000256" key="2">
    <source>
        <dbReference type="ARBA" id="ARBA00022670"/>
    </source>
</evidence>
<evidence type="ECO:0000259" key="10">
    <source>
        <dbReference type="Pfam" id="PF00905"/>
    </source>
</evidence>
<evidence type="ECO:0000256" key="9">
    <source>
        <dbReference type="SAM" id="MobiDB-lite"/>
    </source>
</evidence>
<organism evidence="12 13">
    <name type="scientific">Streptomyces axinellae</name>
    <dbReference type="NCBI Taxonomy" id="552788"/>
    <lineage>
        <taxon>Bacteria</taxon>
        <taxon>Bacillati</taxon>
        <taxon>Actinomycetota</taxon>
        <taxon>Actinomycetes</taxon>
        <taxon>Kitasatosporales</taxon>
        <taxon>Streptomycetaceae</taxon>
        <taxon>Streptomyces</taxon>
    </lineage>
</organism>
<evidence type="ECO:0000256" key="6">
    <source>
        <dbReference type="ARBA" id="ARBA00023268"/>
    </source>
</evidence>
<evidence type="ECO:0000256" key="3">
    <source>
        <dbReference type="ARBA" id="ARBA00022676"/>
    </source>
</evidence>
<feature type="region of interest" description="Disordered" evidence="9">
    <location>
        <begin position="669"/>
        <end position="773"/>
    </location>
</feature>
<evidence type="ECO:0000313" key="13">
    <source>
        <dbReference type="Proteomes" id="UP001501447"/>
    </source>
</evidence>
<dbReference type="InterPro" id="IPR001264">
    <property type="entry name" value="Glyco_trans_51"/>
</dbReference>
<dbReference type="InterPro" id="IPR036950">
    <property type="entry name" value="PBP_transglycosylase"/>
</dbReference>
<comment type="caution">
    <text evidence="12">The sequence shown here is derived from an EMBL/GenBank/DDBJ whole genome shotgun (WGS) entry which is preliminary data.</text>
</comment>
<dbReference type="Pfam" id="PF00905">
    <property type="entry name" value="Transpeptidase"/>
    <property type="match status" value="1"/>
</dbReference>
<keyword evidence="4" id="KW-0808">Transferase</keyword>
<dbReference type="InterPro" id="IPR001460">
    <property type="entry name" value="PCN-bd_Tpept"/>
</dbReference>
<dbReference type="InterPro" id="IPR012338">
    <property type="entry name" value="Beta-lactam/transpept-like"/>
</dbReference>
<feature type="compositionally biased region" description="Low complexity" evidence="9">
    <location>
        <begin position="700"/>
        <end position="723"/>
    </location>
</feature>
<gene>
    <name evidence="12" type="ORF">GCM10009863_25590</name>
</gene>
<name>A0ABN3Q0S4_9ACTN</name>
<evidence type="ECO:0000256" key="7">
    <source>
        <dbReference type="ARBA" id="ARBA00034000"/>
    </source>
</evidence>
<feature type="compositionally biased region" description="Gly residues" evidence="9">
    <location>
        <begin position="736"/>
        <end position="764"/>
    </location>
</feature>
<proteinExistence type="predicted"/>
<evidence type="ECO:0000259" key="11">
    <source>
        <dbReference type="Pfam" id="PF00912"/>
    </source>
</evidence>
<feature type="domain" description="Glycosyl transferase family 51" evidence="11">
    <location>
        <begin position="63"/>
        <end position="227"/>
    </location>
</feature>
<accession>A0ABN3Q0S4</accession>
<dbReference type="Gene3D" id="3.40.710.10">
    <property type="entry name" value="DD-peptidase/beta-lactamase superfamily"/>
    <property type="match status" value="1"/>
</dbReference>
<keyword evidence="3" id="KW-0328">Glycosyltransferase</keyword>
<keyword evidence="5" id="KW-0378">Hydrolase</keyword>
<comment type="catalytic activity">
    <reaction evidence="7">
        <text>Preferential cleavage: (Ac)2-L-Lys-D-Ala-|-D-Ala. Also transpeptidation of peptidyl-alanyl moieties that are N-acyl substituents of D-alanine.</text>
        <dbReference type="EC" id="3.4.16.4"/>
    </reaction>
</comment>
<sequence length="773" mass="83219">MRRWLPSWKLLLGTGFGFLALMVGLAGIALWMVQVPEASAAAKQEKNVYYWANGKQMVVAGQGDHNRQVVGIDQIPSGMKWAVIAAENESFYDDNGVDPMGILRAVGKMAMGGETQSGSTITQQYVKNTFLDQSQTISRKAKELLISIKVGAKEDKDDILAGYLNTGYYGRGAYGIQAAAQAYYRVDSAKLDPSQAAFLSATLNGPNLYDPAGGIGSAATKDKNLARAKARWSWTLDREVAIGKMSKSERDEIKAKGFPMPKQPKKATELKGQTGYLVELANRSVVNNSGGKITKRMLESGGYRIHTTFDQKKTEEMRDSVEKVKKANIDEKKRKVDKYVQFGGASVRPSDGAIVAIYGGEDATKHFTNNADYTGVQVGSTFKPFVLAAAMRDGARDPDLGPTQSEAERTKVSPKSVFNGNNKVKLRDYDGTIWNDKDGGEWHQRNDGDHSYGRINLRYAMQESVNTPFIQLGMDVGTDKVKEAALDAGLDEDSLARTTPTFSLGTSAPSAIRMANAYGTFAKSGKTTEPYSVKKVERKGQEVYTHHSKSKLTFDRAVADNVTDVLENVVQKGTGKPAKALNRPAAGKTGTTDDNKSAWFTGYTPQLSTSIGMWRVNDQAKSQKFLKMYGVGGEDTIHGASFPAEIWTKYMQGALKGTKVMSFPKAGPIGEKVYGDGMSPTPTPTRTDEPSDEPSETASDKPSNSPSHSASDKPSNSPSSTTSCNPMDPKCEDDNGGGNGDPGGDDGGTPGNPNGGTGDQGGFISGPNSSRRD</sequence>
<evidence type="ECO:0000256" key="1">
    <source>
        <dbReference type="ARBA" id="ARBA00022645"/>
    </source>
</evidence>
<keyword evidence="6" id="KW-0511">Multifunctional enzyme</keyword>
<dbReference type="Gene3D" id="1.10.3810.10">
    <property type="entry name" value="Biosynthetic peptidoglycan transglycosylase-like"/>
    <property type="match status" value="1"/>
</dbReference>
<keyword evidence="13" id="KW-1185">Reference proteome</keyword>
<protein>
    <submittedName>
        <fullName evidence="12">Transglycosylase domain-containing protein</fullName>
    </submittedName>
</protein>
<feature type="region of interest" description="Disordered" evidence="9">
    <location>
        <begin position="247"/>
        <end position="266"/>
    </location>
</feature>
<feature type="region of interest" description="Disordered" evidence="9">
    <location>
        <begin position="394"/>
        <end position="417"/>
    </location>
</feature>
<keyword evidence="2" id="KW-0645">Protease</keyword>
<dbReference type="Pfam" id="PF00912">
    <property type="entry name" value="Transgly"/>
    <property type="match status" value="1"/>
</dbReference>
<dbReference type="EMBL" id="BAAARJ010000007">
    <property type="protein sequence ID" value="GAA2610870.1"/>
    <property type="molecule type" value="Genomic_DNA"/>
</dbReference>
<comment type="catalytic activity">
    <reaction evidence="8">
        <text>[GlcNAc-(1-&gt;4)-Mur2Ac(oyl-L-Ala-gamma-D-Glu-L-Lys-D-Ala-D-Ala)](n)-di-trans,octa-cis-undecaprenyl diphosphate + beta-D-GlcNAc-(1-&gt;4)-Mur2Ac(oyl-L-Ala-gamma-D-Glu-L-Lys-D-Ala-D-Ala)-di-trans,octa-cis-undecaprenyl diphosphate = [GlcNAc-(1-&gt;4)-Mur2Ac(oyl-L-Ala-gamma-D-Glu-L-Lys-D-Ala-D-Ala)](n+1)-di-trans,octa-cis-undecaprenyl diphosphate + di-trans,octa-cis-undecaprenyl diphosphate + H(+)</text>
        <dbReference type="Rhea" id="RHEA:23708"/>
        <dbReference type="Rhea" id="RHEA-COMP:9602"/>
        <dbReference type="Rhea" id="RHEA-COMP:9603"/>
        <dbReference type="ChEBI" id="CHEBI:15378"/>
        <dbReference type="ChEBI" id="CHEBI:58405"/>
        <dbReference type="ChEBI" id="CHEBI:60033"/>
        <dbReference type="ChEBI" id="CHEBI:78435"/>
        <dbReference type="EC" id="2.4.99.28"/>
    </reaction>
</comment>
<evidence type="ECO:0000256" key="4">
    <source>
        <dbReference type="ARBA" id="ARBA00022679"/>
    </source>
</evidence>
<dbReference type="Proteomes" id="UP001501447">
    <property type="component" value="Unassembled WGS sequence"/>
</dbReference>
<dbReference type="PANTHER" id="PTHR32282:SF34">
    <property type="entry name" value="PENICILLIN-BINDING PROTEIN 1A"/>
    <property type="match status" value="1"/>
</dbReference>
<feature type="domain" description="Penicillin-binding protein transpeptidase" evidence="10">
    <location>
        <begin position="425"/>
        <end position="621"/>
    </location>
</feature>
<dbReference type="PANTHER" id="PTHR32282">
    <property type="entry name" value="BINDING PROTEIN TRANSPEPTIDASE, PUTATIVE-RELATED"/>
    <property type="match status" value="1"/>
</dbReference>
<dbReference type="SUPFAM" id="SSF53955">
    <property type="entry name" value="Lysozyme-like"/>
    <property type="match status" value="1"/>
</dbReference>
<evidence type="ECO:0000256" key="5">
    <source>
        <dbReference type="ARBA" id="ARBA00022801"/>
    </source>
</evidence>
<reference evidence="12 13" key="1">
    <citation type="journal article" date="2019" name="Int. J. Syst. Evol. Microbiol.">
        <title>The Global Catalogue of Microorganisms (GCM) 10K type strain sequencing project: providing services to taxonomists for standard genome sequencing and annotation.</title>
        <authorList>
            <consortium name="The Broad Institute Genomics Platform"/>
            <consortium name="The Broad Institute Genome Sequencing Center for Infectious Disease"/>
            <person name="Wu L."/>
            <person name="Ma J."/>
        </authorList>
    </citation>
    <scope>NUCLEOTIDE SEQUENCE [LARGE SCALE GENOMIC DNA]</scope>
    <source>
        <strain evidence="12 13">JCM 16373</strain>
    </source>
</reference>